<protein>
    <recommendedName>
        <fullName evidence="1">ISXO2-like transposase domain-containing protein</fullName>
    </recommendedName>
</protein>
<dbReference type="Proteomes" id="UP000297447">
    <property type="component" value="Unassembled WGS sequence"/>
</dbReference>
<organism evidence="2 3">
    <name type="scientific">Cryobacterium frigoriphilum</name>
    <dbReference type="NCBI Taxonomy" id="1259150"/>
    <lineage>
        <taxon>Bacteria</taxon>
        <taxon>Bacillati</taxon>
        <taxon>Actinomycetota</taxon>
        <taxon>Actinomycetes</taxon>
        <taxon>Micrococcales</taxon>
        <taxon>Microbacteriaceae</taxon>
        <taxon>Cryobacterium</taxon>
    </lineage>
</organism>
<feature type="domain" description="ISXO2-like transposase" evidence="1">
    <location>
        <begin position="9"/>
        <end position="90"/>
    </location>
</feature>
<dbReference type="Pfam" id="PF12762">
    <property type="entry name" value="DDE_Tnp_IS1595"/>
    <property type="match status" value="1"/>
</dbReference>
<evidence type="ECO:0000259" key="1">
    <source>
        <dbReference type="Pfam" id="PF12762"/>
    </source>
</evidence>
<gene>
    <name evidence="2" type="ORF">E3T55_05805</name>
</gene>
<dbReference type="OrthoDB" id="5365332at2"/>
<dbReference type="EMBL" id="SOHE01000024">
    <property type="protein sequence ID" value="TFD53013.1"/>
    <property type="molecule type" value="Genomic_DNA"/>
</dbReference>
<name>A0A4R9A6G0_9MICO</name>
<evidence type="ECO:0000313" key="3">
    <source>
        <dbReference type="Proteomes" id="UP000297447"/>
    </source>
</evidence>
<evidence type="ECO:0000313" key="2">
    <source>
        <dbReference type="EMBL" id="TFD53013.1"/>
    </source>
</evidence>
<accession>A0A4R9A6G0</accession>
<reference evidence="2 3" key="1">
    <citation type="submission" date="2019-03" db="EMBL/GenBank/DDBJ databases">
        <title>Genomics of glacier-inhabiting Cryobacterium strains.</title>
        <authorList>
            <person name="Liu Q."/>
            <person name="Xin Y.-H."/>
        </authorList>
    </citation>
    <scope>NUCLEOTIDE SEQUENCE [LARGE SCALE GENOMIC DNA]</scope>
    <source>
        <strain evidence="2 3">Hh14</strain>
    </source>
</reference>
<comment type="caution">
    <text evidence="2">The sequence shown here is derived from an EMBL/GenBank/DDBJ whole genome shotgun (WGS) entry which is preliminary data.</text>
</comment>
<dbReference type="AlphaFoldDB" id="A0A4R9A6G0"/>
<dbReference type="InterPro" id="IPR024445">
    <property type="entry name" value="Tnp_ISXO2-like"/>
</dbReference>
<sequence length="96" mass="10291">MVNPDRSLLTGEVEVDECQVGGRETGRRGRRSLIAKAALVAVALEVRGNGSGRVRMTVIPNASGDTLRGFVADNVAPGAIVHTDGWMGYRLDEERL</sequence>
<proteinExistence type="predicted"/>
<keyword evidence="3" id="KW-1185">Reference proteome</keyword>